<dbReference type="PANTHER" id="PTHR47634:SF9">
    <property type="entry name" value="PROTEIN KINASE DOMAIN-CONTAINING PROTEIN-RELATED"/>
    <property type="match status" value="1"/>
</dbReference>
<keyword evidence="4 9" id="KW-0547">Nucleotide-binding</keyword>
<organism evidence="12 13">
    <name type="scientific">Carpinus fangiana</name>
    <dbReference type="NCBI Taxonomy" id="176857"/>
    <lineage>
        <taxon>Eukaryota</taxon>
        <taxon>Viridiplantae</taxon>
        <taxon>Streptophyta</taxon>
        <taxon>Embryophyta</taxon>
        <taxon>Tracheophyta</taxon>
        <taxon>Spermatophyta</taxon>
        <taxon>Magnoliopsida</taxon>
        <taxon>eudicotyledons</taxon>
        <taxon>Gunneridae</taxon>
        <taxon>Pentapetalae</taxon>
        <taxon>rosids</taxon>
        <taxon>fabids</taxon>
        <taxon>Fagales</taxon>
        <taxon>Betulaceae</taxon>
        <taxon>Carpinus</taxon>
    </lineage>
</organism>
<name>A0A5N6L646_9ROSI</name>
<reference evidence="12 13" key="1">
    <citation type="submission" date="2019-06" db="EMBL/GenBank/DDBJ databases">
        <title>A chromosomal-level reference genome of Carpinus fangiana (Coryloideae, Betulaceae).</title>
        <authorList>
            <person name="Yang X."/>
            <person name="Wang Z."/>
            <person name="Zhang L."/>
            <person name="Hao G."/>
            <person name="Liu J."/>
            <person name="Yang Y."/>
        </authorList>
    </citation>
    <scope>NUCLEOTIDE SEQUENCE [LARGE SCALE GENOMIC DNA]</scope>
    <source>
        <strain evidence="12">Cfa_2016G</strain>
        <tissue evidence="12">Leaf</tissue>
    </source>
</reference>
<dbReference type="AlphaFoldDB" id="A0A5N6L646"/>
<evidence type="ECO:0000256" key="5">
    <source>
        <dbReference type="ARBA" id="ARBA00022777"/>
    </source>
</evidence>
<dbReference type="PANTHER" id="PTHR47634">
    <property type="entry name" value="PROTEIN KINASE DOMAIN-CONTAINING PROTEIN-RELATED"/>
    <property type="match status" value="1"/>
</dbReference>
<sequence length="479" mass="54249">MRFTLLLPPQICAGLSSRTRVYLPIPTICGLGTHTRRSRSVSTSTKPSTKEDEKEEGGIRYNYIEDVENLHYYTYGGMHPVSIGDCLKRRYRILHKLGFGTFSTTWLARDTLLGRLVAVKIARADEESNETRILSMLNETQRVKSGCGDASEASPIDWLIPPLLDTFEVEGPNGKHLCYATEPADCSLSDTKMGGHGGIFRLDVGRVLAAQLACAVSLVHARDLHLGNVLLRSRHKLDELSDEDIYSQFGAPELEEIVRTDGKPLPLGVPKHSVSMIWMGKSYKDVALADARISLADFGASFAPSQEARYYSQAPRVVRPPEVRFEPTNPVSYSADIWTLGCVFWDMLAWSSPFNNFFGDEDETTFQQVDTLGPLPVSWWEKWKARDEYFTAQCTPTKGRNPLPLNQRFEVSSQEIRKERGWPVMSSEEKRAFLSMIRSMFSFIPEDRPNIQQVIGSEWMQEWALPEYRKLRADFTETD</sequence>
<dbReference type="GO" id="GO:0004674">
    <property type="term" value="F:protein serine/threonine kinase activity"/>
    <property type="evidence" value="ECO:0007669"/>
    <property type="project" value="UniProtKB-KW"/>
</dbReference>
<evidence type="ECO:0000313" key="13">
    <source>
        <dbReference type="Proteomes" id="UP000327013"/>
    </source>
</evidence>
<comment type="caution">
    <text evidence="12">The sequence shown here is derived from an EMBL/GenBank/DDBJ whole genome shotgun (WGS) entry which is preliminary data.</text>
</comment>
<dbReference type="GO" id="GO:0050684">
    <property type="term" value="P:regulation of mRNA processing"/>
    <property type="evidence" value="ECO:0007669"/>
    <property type="project" value="TreeGrafter"/>
</dbReference>
<dbReference type="PROSITE" id="PS50011">
    <property type="entry name" value="PROTEIN_KINASE_DOM"/>
    <property type="match status" value="1"/>
</dbReference>
<dbReference type="GO" id="GO:0005634">
    <property type="term" value="C:nucleus"/>
    <property type="evidence" value="ECO:0007669"/>
    <property type="project" value="TreeGrafter"/>
</dbReference>
<proteinExistence type="predicted"/>
<dbReference type="SUPFAM" id="SSF56112">
    <property type="entry name" value="Protein kinase-like (PK-like)"/>
    <property type="match status" value="1"/>
</dbReference>
<evidence type="ECO:0000256" key="3">
    <source>
        <dbReference type="ARBA" id="ARBA00022679"/>
    </source>
</evidence>
<feature type="domain" description="Protein kinase" evidence="11">
    <location>
        <begin position="91"/>
        <end position="460"/>
    </location>
</feature>
<dbReference type="GO" id="GO:0005737">
    <property type="term" value="C:cytoplasm"/>
    <property type="evidence" value="ECO:0007669"/>
    <property type="project" value="TreeGrafter"/>
</dbReference>
<protein>
    <recommendedName>
        <fullName evidence="1">non-specific serine/threonine protein kinase</fullName>
        <ecNumber evidence="1">2.7.11.1</ecNumber>
    </recommendedName>
</protein>
<dbReference type="InterPro" id="IPR011009">
    <property type="entry name" value="Kinase-like_dom_sf"/>
</dbReference>
<dbReference type="SMART" id="SM00220">
    <property type="entry name" value="S_TKc"/>
    <property type="match status" value="1"/>
</dbReference>
<dbReference type="OrthoDB" id="5979581at2759"/>
<dbReference type="GO" id="GO:0005524">
    <property type="term" value="F:ATP binding"/>
    <property type="evidence" value="ECO:0007669"/>
    <property type="project" value="UniProtKB-UniRule"/>
</dbReference>
<feature type="region of interest" description="Disordered" evidence="10">
    <location>
        <begin position="36"/>
        <end position="57"/>
    </location>
</feature>
<dbReference type="EC" id="2.7.11.1" evidence="1"/>
<gene>
    <name evidence="12" type="ORF">FH972_026288</name>
</gene>
<keyword evidence="3" id="KW-0808">Transferase</keyword>
<evidence type="ECO:0000256" key="10">
    <source>
        <dbReference type="SAM" id="MobiDB-lite"/>
    </source>
</evidence>
<comment type="catalytic activity">
    <reaction evidence="7">
        <text>L-threonyl-[protein] + ATP = O-phospho-L-threonyl-[protein] + ADP + H(+)</text>
        <dbReference type="Rhea" id="RHEA:46608"/>
        <dbReference type="Rhea" id="RHEA-COMP:11060"/>
        <dbReference type="Rhea" id="RHEA-COMP:11605"/>
        <dbReference type="ChEBI" id="CHEBI:15378"/>
        <dbReference type="ChEBI" id="CHEBI:30013"/>
        <dbReference type="ChEBI" id="CHEBI:30616"/>
        <dbReference type="ChEBI" id="CHEBI:61977"/>
        <dbReference type="ChEBI" id="CHEBI:456216"/>
        <dbReference type="EC" id="2.7.11.1"/>
    </reaction>
</comment>
<dbReference type="Gene3D" id="3.30.200.20">
    <property type="entry name" value="Phosphorylase Kinase, domain 1"/>
    <property type="match status" value="1"/>
</dbReference>
<keyword evidence="2" id="KW-0723">Serine/threonine-protein kinase</keyword>
<keyword evidence="6 9" id="KW-0067">ATP-binding</keyword>
<evidence type="ECO:0000313" key="12">
    <source>
        <dbReference type="EMBL" id="KAB8670375.1"/>
    </source>
</evidence>
<evidence type="ECO:0000256" key="4">
    <source>
        <dbReference type="ARBA" id="ARBA00022741"/>
    </source>
</evidence>
<evidence type="ECO:0000256" key="7">
    <source>
        <dbReference type="ARBA" id="ARBA00047899"/>
    </source>
</evidence>
<dbReference type="PROSITE" id="PS00107">
    <property type="entry name" value="PROTEIN_KINASE_ATP"/>
    <property type="match status" value="1"/>
</dbReference>
<dbReference type="Pfam" id="PF00069">
    <property type="entry name" value="Pkinase"/>
    <property type="match status" value="1"/>
</dbReference>
<keyword evidence="5" id="KW-0418">Kinase</keyword>
<keyword evidence="13" id="KW-1185">Reference proteome</keyword>
<dbReference type="InterPro" id="IPR017441">
    <property type="entry name" value="Protein_kinase_ATP_BS"/>
</dbReference>
<dbReference type="InterPro" id="IPR051334">
    <property type="entry name" value="SRPK"/>
</dbReference>
<evidence type="ECO:0000256" key="2">
    <source>
        <dbReference type="ARBA" id="ARBA00022527"/>
    </source>
</evidence>
<feature type="binding site" evidence="9">
    <location>
        <position position="120"/>
    </location>
    <ligand>
        <name>ATP</name>
        <dbReference type="ChEBI" id="CHEBI:30616"/>
    </ligand>
</feature>
<dbReference type="Gene3D" id="1.10.510.10">
    <property type="entry name" value="Transferase(Phosphotransferase) domain 1"/>
    <property type="match status" value="1"/>
</dbReference>
<evidence type="ECO:0000256" key="8">
    <source>
        <dbReference type="ARBA" id="ARBA00048679"/>
    </source>
</evidence>
<feature type="compositionally biased region" description="Basic and acidic residues" evidence="10">
    <location>
        <begin position="48"/>
        <end position="57"/>
    </location>
</feature>
<dbReference type="EMBL" id="VIBQ01000084">
    <property type="protein sequence ID" value="KAB8670375.1"/>
    <property type="molecule type" value="Genomic_DNA"/>
</dbReference>
<evidence type="ECO:0000259" key="11">
    <source>
        <dbReference type="PROSITE" id="PS50011"/>
    </source>
</evidence>
<evidence type="ECO:0000256" key="6">
    <source>
        <dbReference type="ARBA" id="ARBA00022840"/>
    </source>
</evidence>
<dbReference type="GO" id="GO:0000245">
    <property type="term" value="P:spliceosomal complex assembly"/>
    <property type="evidence" value="ECO:0007669"/>
    <property type="project" value="TreeGrafter"/>
</dbReference>
<comment type="catalytic activity">
    <reaction evidence="8">
        <text>L-seryl-[protein] + ATP = O-phospho-L-seryl-[protein] + ADP + H(+)</text>
        <dbReference type="Rhea" id="RHEA:17989"/>
        <dbReference type="Rhea" id="RHEA-COMP:9863"/>
        <dbReference type="Rhea" id="RHEA-COMP:11604"/>
        <dbReference type="ChEBI" id="CHEBI:15378"/>
        <dbReference type="ChEBI" id="CHEBI:29999"/>
        <dbReference type="ChEBI" id="CHEBI:30616"/>
        <dbReference type="ChEBI" id="CHEBI:83421"/>
        <dbReference type="ChEBI" id="CHEBI:456216"/>
        <dbReference type="EC" id="2.7.11.1"/>
    </reaction>
</comment>
<evidence type="ECO:0000256" key="1">
    <source>
        <dbReference type="ARBA" id="ARBA00012513"/>
    </source>
</evidence>
<dbReference type="InterPro" id="IPR000719">
    <property type="entry name" value="Prot_kinase_dom"/>
</dbReference>
<evidence type="ECO:0000256" key="9">
    <source>
        <dbReference type="PROSITE-ProRule" id="PRU10141"/>
    </source>
</evidence>
<dbReference type="Proteomes" id="UP000327013">
    <property type="component" value="Unassembled WGS sequence"/>
</dbReference>
<accession>A0A5N6L646</accession>